<keyword evidence="3 5" id="KW-0863">Zinc-finger</keyword>
<organism evidence="8 9">
    <name type="scientific">Tritrichomonas musculus</name>
    <dbReference type="NCBI Taxonomy" id="1915356"/>
    <lineage>
        <taxon>Eukaryota</taxon>
        <taxon>Metamonada</taxon>
        <taxon>Parabasalia</taxon>
        <taxon>Tritrichomonadida</taxon>
        <taxon>Tritrichomonadidae</taxon>
        <taxon>Tritrichomonas</taxon>
    </lineage>
</organism>
<proteinExistence type="predicted"/>
<evidence type="ECO:0000256" key="4">
    <source>
        <dbReference type="ARBA" id="ARBA00022833"/>
    </source>
</evidence>
<dbReference type="InterPro" id="IPR001841">
    <property type="entry name" value="Znf_RING"/>
</dbReference>
<evidence type="ECO:0000256" key="3">
    <source>
        <dbReference type="ARBA" id="ARBA00022771"/>
    </source>
</evidence>
<keyword evidence="4" id="KW-0862">Zinc</keyword>
<dbReference type="PANTHER" id="PTHR22990:SF15">
    <property type="entry name" value="F-BOX ONLY PROTEIN 10"/>
    <property type="match status" value="1"/>
</dbReference>
<name>A0ABR2KIV4_9EUKA</name>
<dbReference type="InterPro" id="IPR011050">
    <property type="entry name" value="Pectin_lyase_fold/virulence"/>
</dbReference>
<accession>A0ABR2KIV4</accession>
<feature type="compositionally biased region" description="Acidic residues" evidence="6">
    <location>
        <begin position="56"/>
        <end position="76"/>
    </location>
</feature>
<evidence type="ECO:0000256" key="1">
    <source>
        <dbReference type="ARBA" id="ARBA00022723"/>
    </source>
</evidence>
<dbReference type="PANTHER" id="PTHR22990">
    <property type="entry name" value="F-BOX ONLY PROTEIN"/>
    <property type="match status" value="1"/>
</dbReference>
<feature type="compositionally biased region" description="Basic and acidic residues" evidence="6">
    <location>
        <begin position="1"/>
        <end position="13"/>
    </location>
</feature>
<dbReference type="SMART" id="SM00710">
    <property type="entry name" value="PbH1"/>
    <property type="match status" value="10"/>
</dbReference>
<evidence type="ECO:0000313" key="8">
    <source>
        <dbReference type="EMBL" id="KAK8891075.1"/>
    </source>
</evidence>
<evidence type="ECO:0000259" key="7">
    <source>
        <dbReference type="PROSITE" id="PS50089"/>
    </source>
</evidence>
<comment type="caution">
    <text evidence="8">The sequence shown here is derived from an EMBL/GenBank/DDBJ whole genome shotgun (WGS) entry which is preliminary data.</text>
</comment>
<keyword evidence="9" id="KW-1185">Reference proteome</keyword>
<dbReference type="Pfam" id="PF13229">
    <property type="entry name" value="Beta_helix"/>
    <property type="match status" value="2"/>
</dbReference>
<dbReference type="PROSITE" id="PS50089">
    <property type="entry name" value="ZF_RING_2"/>
    <property type="match status" value="2"/>
</dbReference>
<evidence type="ECO:0000256" key="5">
    <source>
        <dbReference type="PROSITE-ProRule" id="PRU00175"/>
    </source>
</evidence>
<protein>
    <recommendedName>
        <fullName evidence="7">RING-type domain-containing protein</fullName>
    </recommendedName>
</protein>
<keyword evidence="2" id="KW-0677">Repeat</keyword>
<dbReference type="SMART" id="SM00184">
    <property type="entry name" value="RING"/>
    <property type="match status" value="2"/>
</dbReference>
<dbReference type="EMBL" id="JAPFFF010000004">
    <property type="protein sequence ID" value="KAK8891075.1"/>
    <property type="molecule type" value="Genomic_DNA"/>
</dbReference>
<dbReference type="Gene3D" id="2.160.20.10">
    <property type="entry name" value="Single-stranded right-handed beta-helix, Pectin lyase-like"/>
    <property type="match status" value="3"/>
</dbReference>
<dbReference type="Pfam" id="PF13920">
    <property type="entry name" value="zf-C3HC4_3"/>
    <property type="match status" value="2"/>
</dbReference>
<dbReference type="InterPro" id="IPR012334">
    <property type="entry name" value="Pectin_lyas_fold"/>
</dbReference>
<feature type="domain" description="RING-type" evidence="7">
    <location>
        <begin position="646"/>
        <end position="684"/>
    </location>
</feature>
<dbReference type="InterPro" id="IPR006626">
    <property type="entry name" value="PbH1"/>
</dbReference>
<feature type="region of interest" description="Disordered" evidence="6">
    <location>
        <begin position="1"/>
        <end position="88"/>
    </location>
</feature>
<feature type="compositionally biased region" description="Basic and acidic residues" evidence="6">
    <location>
        <begin position="21"/>
        <end position="37"/>
    </location>
</feature>
<dbReference type="InterPro" id="IPR051550">
    <property type="entry name" value="SCF-Subunits/Alg-Epimerases"/>
</dbReference>
<gene>
    <name evidence="8" type="ORF">M9Y10_028280</name>
</gene>
<evidence type="ECO:0000313" key="9">
    <source>
        <dbReference type="Proteomes" id="UP001470230"/>
    </source>
</evidence>
<feature type="domain" description="RING-type" evidence="7">
    <location>
        <begin position="587"/>
        <end position="626"/>
    </location>
</feature>
<dbReference type="PROSITE" id="PS00518">
    <property type="entry name" value="ZF_RING_1"/>
    <property type="match status" value="1"/>
</dbReference>
<keyword evidence="1" id="KW-0479">Metal-binding</keyword>
<dbReference type="SUPFAM" id="SSF51126">
    <property type="entry name" value="Pectin lyase-like"/>
    <property type="match status" value="2"/>
</dbReference>
<evidence type="ECO:0000256" key="2">
    <source>
        <dbReference type="ARBA" id="ARBA00022737"/>
    </source>
</evidence>
<dbReference type="InterPro" id="IPR039448">
    <property type="entry name" value="Beta_helix"/>
</dbReference>
<dbReference type="SUPFAM" id="SSF57850">
    <property type="entry name" value="RING/U-box"/>
    <property type="match status" value="2"/>
</dbReference>
<dbReference type="InterPro" id="IPR017907">
    <property type="entry name" value="Znf_RING_CS"/>
</dbReference>
<reference evidence="8 9" key="1">
    <citation type="submission" date="2024-04" db="EMBL/GenBank/DDBJ databases">
        <title>Tritrichomonas musculus Genome.</title>
        <authorList>
            <person name="Alves-Ferreira E."/>
            <person name="Grigg M."/>
            <person name="Lorenzi H."/>
            <person name="Galac M."/>
        </authorList>
    </citation>
    <scope>NUCLEOTIDE SEQUENCE [LARGE SCALE GENOMIC DNA]</scope>
    <source>
        <strain evidence="8 9">EAF2021</strain>
    </source>
</reference>
<dbReference type="InterPro" id="IPR013083">
    <property type="entry name" value="Znf_RING/FYVE/PHD"/>
</dbReference>
<sequence length="697" mass="77671">MEIKFNKISDIKAPDSNPQENDVKNEESSSSTSKDDSNNSNSKILEINVYPSSINDIEEETEDEKDDDGEDGEDNEDQKPKKREKKKAELSIKIRTPMILDFKYPDDPNYVYNCSKIVIDSIERVVIKNLHFLGGIEIENSNVTFENCILQNDKPKSFVVFATKSSTVNFTNSKVIDSNYMGLFASESTNLNITNCEFTNTENISVFSIGSKVVVKDSNFHDTKTHGIFIKDGTDLRVKNCTFKNCGSACIYIDNGSKAKVKASTFSQLKRPAITICDSFDTKVKNCDISDGTDTTITVYNGNLVMSDTVIRDTRGNCIFATSSSHIEITGGSLSQSDYPAIIFVNGCDGSIKDLHIKDLNESGIVLRSGSTVKCENVSITNATNVGIKITDAENAQFKNCYVDNCGLDCVNICDSSTVKFNNCFIGNGTEYTFSIYTGSDVSIENSIIFGPFHKPACYIHRGGDAQVVGCGFARDKKDALKMLSAFPTITNPVLLKEKEKSSIVSNFVKPTEFEKKIDDDIFKINSKRPVFISKCCLFGEKKGFECYLNLEELNAIFEAEQAEQLTESELEDPNATFMGHLKPPKCITCGKVIRDFRLSTCGHSVYCQDCWNKLDPKPTNCPLCRTMITKAVQLFNESPENGKLCPICYSFPSNCYFIPCGHILCKKCVARIFYSSDSCPFCREPNVQVRRFVTYE</sequence>
<dbReference type="Proteomes" id="UP001470230">
    <property type="component" value="Unassembled WGS sequence"/>
</dbReference>
<evidence type="ECO:0000256" key="6">
    <source>
        <dbReference type="SAM" id="MobiDB-lite"/>
    </source>
</evidence>
<dbReference type="Gene3D" id="3.30.40.10">
    <property type="entry name" value="Zinc/RING finger domain, C3HC4 (zinc finger)"/>
    <property type="match status" value="2"/>
</dbReference>